<comment type="subcellular location">
    <subcellularLocation>
        <location evidence="8">Membrane</location>
        <topology evidence="8">Single-pass type II membrane protein</topology>
    </subcellularLocation>
</comment>
<dbReference type="Gene3D" id="2.10.109.10">
    <property type="entry name" value="Umud Fragment, subunit A"/>
    <property type="match status" value="1"/>
</dbReference>
<dbReference type="InterPro" id="IPR000223">
    <property type="entry name" value="Pept_S26A_signal_pept_1"/>
</dbReference>
<dbReference type="EMBL" id="MEWX01000014">
    <property type="protein sequence ID" value="OGC80774.1"/>
    <property type="molecule type" value="Genomic_DNA"/>
</dbReference>
<evidence type="ECO:0000313" key="10">
    <source>
        <dbReference type="EMBL" id="OGC80774.1"/>
    </source>
</evidence>
<dbReference type="PROSITE" id="PS00760">
    <property type="entry name" value="SPASE_I_2"/>
    <property type="match status" value="1"/>
</dbReference>
<feature type="transmembrane region" description="Helical" evidence="7">
    <location>
        <begin position="12"/>
        <end position="31"/>
    </location>
</feature>
<proteinExistence type="inferred from homology"/>
<keyword evidence="7" id="KW-0812">Transmembrane</keyword>
<gene>
    <name evidence="10" type="ORF">A2943_02750</name>
</gene>
<dbReference type="InterPro" id="IPR019533">
    <property type="entry name" value="Peptidase_S26"/>
</dbReference>
<dbReference type="InterPro" id="IPR019756">
    <property type="entry name" value="Pept_S26A_signal_pept_1_Ser-AS"/>
</dbReference>
<dbReference type="GO" id="GO:0009003">
    <property type="term" value="F:signal peptidase activity"/>
    <property type="evidence" value="ECO:0007669"/>
    <property type="project" value="UniProtKB-EC"/>
</dbReference>
<name>A0A1F4XGR3_9BACT</name>
<reference evidence="10 11" key="1">
    <citation type="journal article" date="2016" name="Nat. Commun.">
        <title>Thousands of microbial genomes shed light on interconnected biogeochemical processes in an aquifer system.</title>
        <authorList>
            <person name="Anantharaman K."/>
            <person name="Brown C.T."/>
            <person name="Hug L.A."/>
            <person name="Sharon I."/>
            <person name="Castelle C.J."/>
            <person name="Probst A.J."/>
            <person name="Thomas B.C."/>
            <person name="Singh A."/>
            <person name="Wilkins M.J."/>
            <person name="Karaoz U."/>
            <person name="Brodie E.L."/>
            <person name="Williams K.H."/>
            <person name="Hubbard S.S."/>
            <person name="Banfield J.F."/>
        </authorList>
    </citation>
    <scope>NUCLEOTIDE SEQUENCE [LARGE SCALE GENOMIC DNA]</scope>
</reference>
<dbReference type="PRINTS" id="PR00727">
    <property type="entry name" value="LEADERPTASE"/>
</dbReference>
<protein>
    <recommendedName>
        <fullName evidence="3 7">Signal peptidase I</fullName>
        <ecNumber evidence="3 7">3.4.21.89</ecNumber>
    </recommendedName>
</protein>
<dbReference type="AlphaFoldDB" id="A0A1F4XGR3"/>
<dbReference type="PROSITE" id="PS00761">
    <property type="entry name" value="SPASE_I_3"/>
    <property type="match status" value="1"/>
</dbReference>
<dbReference type="Proteomes" id="UP000176185">
    <property type="component" value="Unassembled WGS sequence"/>
</dbReference>
<dbReference type="NCBIfam" id="TIGR02227">
    <property type="entry name" value="sigpep_I_bact"/>
    <property type="match status" value="1"/>
</dbReference>
<accession>A0A1F4XGR3</accession>
<dbReference type="SUPFAM" id="SSF51306">
    <property type="entry name" value="LexA/Signal peptidase"/>
    <property type="match status" value="1"/>
</dbReference>
<comment type="catalytic activity">
    <reaction evidence="1 7">
        <text>Cleavage of hydrophobic, N-terminal signal or leader sequences from secreted and periplasmic proteins.</text>
        <dbReference type="EC" id="3.4.21.89"/>
    </reaction>
</comment>
<sequence length="185" mass="20641">MPEEKREGFFTELLKFALIAAVIVLPIRLFIAQPFVVSGASMTPTFEDHDYLIVDELSYRLGEPQRGDVIIFRPPRDTSQFYIKRVIGLPGETVEIAGGTITITTVDGKMITLSEPYIVNDGNGGYLKKTLEGDDYFVLGDNRKESSDSRVWGTLPRENIVGRAFLRLLPLKHLDILPGAVSVKQ</sequence>
<dbReference type="EC" id="3.4.21.89" evidence="3 7"/>
<evidence type="ECO:0000256" key="8">
    <source>
        <dbReference type="RuleBase" id="RU362042"/>
    </source>
</evidence>
<dbReference type="GO" id="GO:0004252">
    <property type="term" value="F:serine-type endopeptidase activity"/>
    <property type="evidence" value="ECO:0007669"/>
    <property type="project" value="InterPro"/>
</dbReference>
<dbReference type="STRING" id="1797243.A2943_02750"/>
<dbReference type="PANTHER" id="PTHR43390:SF1">
    <property type="entry name" value="CHLOROPLAST PROCESSING PEPTIDASE"/>
    <property type="match status" value="1"/>
</dbReference>
<dbReference type="PANTHER" id="PTHR43390">
    <property type="entry name" value="SIGNAL PEPTIDASE I"/>
    <property type="match status" value="1"/>
</dbReference>
<dbReference type="PROSITE" id="PS00501">
    <property type="entry name" value="SPASE_I_1"/>
    <property type="match status" value="1"/>
</dbReference>
<dbReference type="Pfam" id="PF10502">
    <property type="entry name" value="Peptidase_S26"/>
    <property type="match status" value="1"/>
</dbReference>
<dbReference type="InterPro" id="IPR019758">
    <property type="entry name" value="Pept_S26A_signal_pept_1_CS"/>
</dbReference>
<keyword evidence="4 7" id="KW-0645">Protease</keyword>
<evidence type="ECO:0000256" key="7">
    <source>
        <dbReference type="RuleBase" id="RU003993"/>
    </source>
</evidence>
<dbReference type="GO" id="GO:0006465">
    <property type="term" value="P:signal peptide processing"/>
    <property type="evidence" value="ECO:0007669"/>
    <property type="project" value="InterPro"/>
</dbReference>
<evidence type="ECO:0000256" key="4">
    <source>
        <dbReference type="ARBA" id="ARBA00022670"/>
    </source>
</evidence>
<dbReference type="InterPro" id="IPR019757">
    <property type="entry name" value="Pept_S26A_signal_pept_1_Lys-AS"/>
</dbReference>
<keyword evidence="7" id="KW-1133">Transmembrane helix</keyword>
<feature type="active site" evidence="6">
    <location>
        <position position="84"/>
    </location>
</feature>
<evidence type="ECO:0000259" key="9">
    <source>
        <dbReference type="Pfam" id="PF10502"/>
    </source>
</evidence>
<organism evidence="10 11">
    <name type="scientific">Candidatus Adlerbacteria bacterium RIFCSPLOWO2_01_FULL_51_16</name>
    <dbReference type="NCBI Taxonomy" id="1797243"/>
    <lineage>
        <taxon>Bacteria</taxon>
        <taxon>Candidatus Adleribacteriota</taxon>
    </lineage>
</organism>
<dbReference type="GO" id="GO:0016020">
    <property type="term" value="C:membrane"/>
    <property type="evidence" value="ECO:0007669"/>
    <property type="project" value="UniProtKB-SubCell"/>
</dbReference>
<comment type="caution">
    <text evidence="10">The sequence shown here is derived from an EMBL/GenBank/DDBJ whole genome shotgun (WGS) entry which is preliminary data.</text>
</comment>
<comment type="similarity">
    <text evidence="2 8">Belongs to the peptidase S26 family.</text>
</comment>
<dbReference type="InterPro" id="IPR036286">
    <property type="entry name" value="LexA/Signal_pep-like_sf"/>
</dbReference>
<evidence type="ECO:0000256" key="1">
    <source>
        <dbReference type="ARBA" id="ARBA00000677"/>
    </source>
</evidence>
<evidence type="ECO:0000313" key="11">
    <source>
        <dbReference type="Proteomes" id="UP000176185"/>
    </source>
</evidence>
<evidence type="ECO:0000256" key="3">
    <source>
        <dbReference type="ARBA" id="ARBA00013208"/>
    </source>
</evidence>
<dbReference type="CDD" id="cd06530">
    <property type="entry name" value="S26_SPase_I"/>
    <property type="match status" value="1"/>
</dbReference>
<keyword evidence="5 7" id="KW-0378">Hydrolase</keyword>
<evidence type="ECO:0000256" key="5">
    <source>
        <dbReference type="ARBA" id="ARBA00022801"/>
    </source>
</evidence>
<evidence type="ECO:0000256" key="2">
    <source>
        <dbReference type="ARBA" id="ARBA00009370"/>
    </source>
</evidence>
<keyword evidence="7" id="KW-0472">Membrane</keyword>
<feature type="domain" description="Peptidase S26" evidence="9">
    <location>
        <begin position="11"/>
        <end position="168"/>
    </location>
</feature>
<feature type="active site" evidence="6">
    <location>
        <position position="41"/>
    </location>
</feature>
<evidence type="ECO:0000256" key="6">
    <source>
        <dbReference type="PIRSR" id="PIRSR600223-1"/>
    </source>
</evidence>